<evidence type="ECO:0000256" key="1">
    <source>
        <dbReference type="ARBA" id="ARBA00004776"/>
    </source>
</evidence>
<dbReference type="Pfam" id="PF00535">
    <property type="entry name" value="Glycos_transf_2"/>
    <property type="match status" value="1"/>
</dbReference>
<protein>
    <submittedName>
        <fullName evidence="6">GT2 family glycosyltransferase</fullName>
    </submittedName>
</protein>
<dbReference type="PANTHER" id="PTHR43179:SF12">
    <property type="entry name" value="GALACTOFURANOSYLTRANSFERASE GLFT2"/>
    <property type="match status" value="1"/>
</dbReference>
<dbReference type="Gene3D" id="3.90.550.10">
    <property type="entry name" value="Spore Coat Polysaccharide Biosynthesis Protein SpsA, Chain A"/>
    <property type="match status" value="1"/>
</dbReference>
<comment type="caution">
    <text evidence="6">The sequence shown here is derived from an EMBL/GenBank/DDBJ whole genome shotgun (WGS) entry which is preliminary data.</text>
</comment>
<dbReference type="EMBL" id="JACHMF010000001">
    <property type="protein sequence ID" value="MBB4690335.1"/>
    <property type="molecule type" value="Genomic_DNA"/>
</dbReference>
<evidence type="ECO:0000259" key="5">
    <source>
        <dbReference type="Pfam" id="PF00535"/>
    </source>
</evidence>
<comment type="pathway">
    <text evidence="1">Cell wall biogenesis; cell wall polysaccharide biosynthesis.</text>
</comment>
<keyword evidence="3" id="KW-0328">Glycosyltransferase</keyword>
<evidence type="ECO:0000256" key="2">
    <source>
        <dbReference type="ARBA" id="ARBA00006739"/>
    </source>
</evidence>
<organism evidence="6 7">
    <name type="scientific">Paractinoplanes abujensis</name>
    <dbReference type="NCBI Taxonomy" id="882441"/>
    <lineage>
        <taxon>Bacteria</taxon>
        <taxon>Bacillati</taxon>
        <taxon>Actinomycetota</taxon>
        <taxon>Actinomycetes</taxon>
        <taxon>Micromonosporales</taxon>
        <taxon>Micromonosporaceae</taxon>
        <taxon>Paractinoplanes</taxon>
    </lineage>
</organism>
<dbReference type="PANTHER" id="PTHR43179">
    <property type="entry name" value="RHAMNOSYLTRANSFERASE WBBL"/>
    <property type="match status" value="1"/>
</dbReference>
<evidence type="ECO:0000256" key="3">
    <source>
        <dbReference type="ARBA" id="ARBA00022676"/>
    </source>
</evidence>
<keyword evidence="7" id="KW-1185">Reference proteome</keyword>
<dbReference type="InterPro" id="IPR001173">
    <property type="entry name" value="Glyco_trans_2-like"/>
</dbReference>
<accession>A0A7W7CNH4</accession>
<reference evidence="6 7" key="1">
    <citation type="submission" date="2020-08" db="EMBL/GenBank/DDBJ databases">
        <title>Sequencing the genomes of 1000 actinobacteria strains.</title>
        <authorList>
            <person name="Klenk H.-P."/>
        </authorList>
    </citation>
    <scope>NUCLEOTIDE SEQUENCE [LARGE SCALE GENOMIC DNA]</scope>
    <source>
        <strain evidence="6 7">DSM 45518</strain>
    </source>
</reference>
<sequence>MTTTPHILRTGIETDDVTVVVATRNRGERLLETFPHHRAPAILIDNGSDSPPPALPGARIVQLGENRGAAARNVGVELARTPFVAFADDDSYWTPGALARAAELMRQHPRAALLAARVLVGPQGREDPVSAEMAASPLGTPPGAAGPSVLGFLACSIIVRRDAFLAVGGFEPRLFVYGEEALLAMDLAAAGHQLSYVEELVVRHFPRPGGRDNGARARTEARNQVLTAMLRRPVGVAARTLGAALVTNPRGAVDALRQVGWARRHRRPLPPEVEADLQTLGTTRHP</sequence>
<proteinExistence type="inferred from homology"/>
<evidence type="ECO:0000313" key="7">
    <source>
        <dbReference type="Proteomes" id="UP000542742"/>
    </source>
</evidence>
<dbReference type="InterPro" id="IPR029044">
    <property type="entry name" value="Nucleotide-diphossugar_trans"/>
</dbReference>
<dbReference type="GO" id="GO:0016757">
    <property type="term" value="F:glycosyltransferase activity"/>
    <property type="evidence" value="ECO:0007669"/>
    <property type="project" value="UniProtKB-KW"/>
</dbReference>
<gene>
    <name evidence="6" type="ORF">BKA14_000483</name>
</gene>
<comment type="similarity">
    <text evidence="2">Belongs to the glycosyltransferase 2 family.</text>
</comment>
<name>A0A7W7CNH4_9ACTN</name>
<dbReference type="AlphaFoldDB" id="A0A7W7CNH4"/>
<evidence type="ECO:0000256" key="4">
    <source>
        <dbReference type="ARBA" id="ARBA00022679"/>
    </source>
</evidence>
<dbReference type="RefSeq" id="WP_239092919.1">
    <property type="nucleotide sequence ID" value="NZ_BOMC01000050.1"/>
</dbReference>
<dbReference type="Proteomes" id="UP000542742">
    <property type="component" value="Unassembled WGS sequence"/>
</dbReference>
<dbReference type="SUPFAM" id="SSF53448">
    <property type="entry name" value="Nucleotide-diphospho-sugar transferases"/>
    <property type="match status" value="1"/>
</dbReference>
<feature type="domain" description="Glycosyltransferase 2-like" evidence="5">
    <location>
        <begin position="18"/>
        <end position="162"/>
    </location>
</feature>
<keyword evidence="4 6" id="KW-0808">Transferase</keyword>
<evidence type="ECO:0000313" key="6">
    <source>
        <dbReference type="EMBL" id="MBB4690335.1"/>
    </source>
</evidence>